<sequence>MNSEEGLFPRWCHLCIDMQRMFAEETPWHVDWMPRIIDNVGRVVENSPHTTIFTRFIPPPDADAASGRWGRYYEKWWMMTGEYLRPEMTDIVREFAGYVPPAEEFLKTTYSPWTDGRLHRKLVGQGVGTLVISGGETDVCVLATVLGAVDLGYRIFLLEDAVCSARDATHDASLTVLRGRFAAQLTLVSTQDWLQAKEEFLRSD</sequence>
<feature type="domain" description="Isochorismatase-like" evidence="2">
    <location>
        <begin position="13"/>
        <end position="186"/>
    </location>
</feature>
<dbReference type="InterPro" id="IPR036380">
    <property type="entry name" value="Isochorismatase-like_sf"/>
</dbReference>
<dbReference type="Gene3D" id="3.40.50.850">
    <property type="entry name" value="Isochorismatase-like"/>
    <property type="match status" value="1"/>
</dbReference>
<dbReference type="AlphaFoldDB" id="A0A6H0ZVT7"/>
<dbReference type="GO" id="GO:0016787">
    <property type="term" value="F:hydrolase activity"/>
    <property type="evidence" value="ECO:0007669"/>
    <property type="project" value="UniProtKB-KW"/>
</dbReference>
<protein>
    <submittedName>
        <fullName evidence="3">Cysteine hydrolase</fullName>
    </submittedName>
</protein>
<dbReference type="EMBL" id="CP050899">
    <property type="protein sequence ID" value="QIX24955.1"/>
    <property type="molecule type" value="Genomic_DNA"/>
</dbReference>
<dbReference type="SUPFAM" id="SSF52499">
    <property type="entry name" value="Isochorismatase-like hydrolases"/>
    <property type="match status" value="1"/>
</dbReference>
<dbReference type="PANTHER" id="PTHR43540">
    <property type="entry name" value="PEROXYUREIDOACRYLATE/UREIDOACRYLATE AMIDOHYDROLASE-RELATED"/>
    <property type="match status" value="1"/>
</dbReference>
<dbReference type="InterPro" id="IPR050272">
    <property type="entry name" value="Isochorismatase-like_hydrls"/>
</dbReference>
<accession>A0A6H0ZVT7</accession>
<reference evidence="3 4" key="1">
    <citation type="submission" date="2020-04" db="EMBL/GenBank/DDBJ databases">
        <title>FDA dAtabase for Regulatory Grade micrObial Sequences (FDA-ARGOS): Supporting development and validation of Infectious Disease Dx tests.</title>
        <authorList>
            <person name="Sciortino C."/>
            <person name="Tallon L."/>
            <person name="Sadzewicz L."/>
            <person name="Vavikolanu K."/>
            <person name="Mehta A."/>
            <person name="Aluvathingal J."/>
            <person name="Nadendla S."/>
            <person name="Nandy P."/>
            <person name="Geyer C."/>
            <person name="Yan Y."/>
            <person name="Sichtig H."/>
        </authorList>
    </citation>
    <scope>NUCLEOTIDE SEQUENCE [LARGE SCALE GENOMIC DNA]</scope>
    <source>
        <strain evidence="3 4">FDAARGOS_633</strain>
    </source>
</reference>
<dbReference type="RefSeq" id="WP_112552864.1">
    <property type="nucleotide sequence ID" value="NZ_CP050899.1"/>
</dbReference>
<evidence type="ECO:0000313" key="4">
    <source>
        <dbReference type="Proteomes" id="UP000500870"/>
    </source>
</evidence>
<evidence type="ECO:0000313" key="3">
    <source>
        <dbReference type="EMBL" id="QIX24955.1"/>
    </source>
</evidence>
<name>A0A6H0ZVT7_9HYPH</name>
<evidence type="ECO:0000256" key="1">
    <source>
        <dbReference type="ARBA" id="ARBA00022801"/>
    </source>
</evidence>
<proteinExistence type="predicted"/>
<keyword evidence="1 3" id="KW-0378">Hydrolase</keyword>
<gene>
    <name evidence="3" type="ORF">FOB41_28305</name>
</gene>
<dbReference type="InterPro" id="IPR000868">
    <property type="entry name" value="Isochorismatase-like_dom"/>
</dbReference>
<organism evidence="3 4">
    <name type="scientific">Agrobacterium pusense</name>
    <dbReference type="NCBI Taxonomy" id="648995"/>
    <lineage>
        <taxon>Bacteria</taxon>
        <taxon>Pseudomonadati</taxon>
        <taxon>Pseudomonadota</taxon>
        <taxon>Alphaproteobacteria</taxon>
        <taxon>Hyphomicrobiales</taxon>
        <taxon>Rhizobiaceae</taxon>
        <taxon>Rhizobium/Agrobacterium group</taxon>
        <taxon>Agrobacterium</taxon>
    </lineage>
</organism>
<dbReference type="PANTHER" id="PTHR43540:SF6">
    <property type="entry name" value="ISOCHORISMATASE-LIKE DOMAIN-CONTAINING PROTEIN"/>
    <property type="match status" value="1"/>
</dbReference>
<dbReference type="Pfam" id="PF00857">
    <property type="entry name" value="Isochorismatase"/>
    <property type="match status" value="1"/>
</dbReference>
<dbReference type="CDD" id="cd00431">
    <property type="entry name" value="cysteine_hydrolases"/>
    <property type="match status" value="1"/>
</dbReference>
<evidence type="ECO:0000259" key="2">
    <source>
        <dbReference type="Pfam" id="PF00857"/>
    </source>
</evidence>
<dbReference type="Proteomes" id="UP000500870">
    <property type="component" value="Chromosome 3"/>
</dbReference>